<feature type="transmembrane region" description="Helical" evidence="9">
    <location>
        <begin position="145"/>
        <end position="166"/>
    </location>
</feature>
<dbReference type="GO" id="GO:0005886">
    <property type="term" value="C:plasma membrane"/>
    <property type="evidence" value="ECO:0007669"/>
    <property type="project" value="UniProtKB-SubCell"/>
</dbReference>
<evidence type="ECO:0000313" key="11">
    <source>
        <dbReference type="EMBL" id="SDQ01838.1"/>
    </source>
</evidence>
<evidence type="ECO:0000256" key="2">
    <source>
        <dbReference type="ARBA" id="ARBA00008038"/>
    </source>
</evidence>
<dbReference type="EMBL" id="FNJJ01000015">
    <property type="protein sequence ID" value="SDQ01838.1"/>
    <property type="molecule type" value="Genomic_DNA"/>
</dbReference>
<evidence type="ECO:0000259" key="10">
    <source>
        <dbReference type="Pfam" id="PF01618"/>
    </source>
</evidence>
<organism evidence="11 12">
    <name type="scientific">Ectopseudomonas guguanensis</name>
    <dbReference type="NCBI Taxonomy" id="1198456"/>
    <lineage>
        <taxon>Bacteria</taxon>
        <taxon>Pseudomonadati</taxon>
        <taxon>Pseudomonadota</taxon>
        <taxon>Gammaproteobacteria</taxon>
        <taxon>Pseudomonadales</taxon>
        <taxon>Pseudomonadaceae</taxon>
        <taxon>Ectopseudomonas</taxon>
    </lineage>
</organism>
<keyword evidence="5 9" id="KW-0812">Transmembrane</keyword>
<dbReference type="RefSeq" id="WP_090433782.1">
    <property type="nucleotide sequence ID" value="NZ_CP040349.1"/>
</dbReference>
<dbReference type="NCBIfam" id="NF006527">
    <property type="entry name" value="PRK08990.1"/>
    <property type="match status" value="1"/>
</dbReference>
<dbReference type="PANTHER" id="PTHR30433">
    <property type="entry name" value="CHEMOTAXIS PROTEIN MOTA"/>
    <property type="match status" value="1"/>
</dbReference>
<evidence type="ECO:0000256" key="6">
    <source>
        <dbReference type="ARBA" id="ARBA00022779"/>
    </source>
</evidence>
<sequence>MDLATLIGLVGALVVIGAAIVLGASSEVFFNVPSLLIVVVGSLFVVLVKFSFGQFLGAFKVVARAFRFRLPSVESCIGEMVEIAQVARKEGVLALEGRDFSSPFLSAGVQLMIDGQGQDTIRAFLEKERVLTLERNREGAKVFSAMGDVGPAMGMIGTLVGLVQMLSNMEDPKSIGPAMAVALLTTLYGAMMATMICLPLADKLSLRSSEEARMQALWIDALLAIQDGVNPRIIEQMLKSYLPPSKRELQADKSG</sequence>
<keyword evidence="12" id="KW-1185">Reference proteome</keyword>
<dbReference type="GO" id="GO:0071978">
    <property type="term" value="P:bacterial-type flagellum-dependent swarming motility"/>
    <property type="evidence" value="ECO:0007669"/>
    <property type="project" value="InterPro"/>
</dbReference>
<dbReference type="InterPro" id="IPR000540">
    <property type="entry name" value="Flag_MotA_CS"/>
</dbReference>
<evidence type="ECO:0000256" key="9">
    <source>
        <dbReference type="SAM" id="Phobius"/>
    </source>
</evidence>
<dbReference type="PROSITE" id="PS01307">
    <property type="entry name" value="MOTA"/>
    <property type="match status" value="1"/>
</dbReference>
<gene>
    <name evidence="11" type="ORF">SAMN05216213_11529</name>
</gene>
<dbReference type="InterPro" id="IPR002898">
    <property type="entry name" value="MotA_ExbB_proton_chnl"/>
</dbReference>
<name>A0A1H0XFY8_9GAMM</name>
<evidence type="ECO:0000313" key="12">
    <source>
        <dbReference type="Proteomes" id="UP000199460"/>
    </source>
</evidence>
<accession>A0A1H0XFY8</accession>
<proteinExistence type="inferred from homology"/>
<evidence type="ECO:0000256" key="7">
    <source>
        <dbReference type="ARBA" id="ARBA00022989"/>
    </source>
</evidence>
<keyword evidence="3" id="KW-0813">Transport</keyword>
<feature type="transmembrane region" description="Helical" evidence="9">
    <location>
        <begin position="33"/>
        <end position="59"/>
    </location>
</feature>
<evidence type="ECO:0000256" key="8">
    <source>
        <dbReference type="ARBA" id="ARBA00023136"/>
    </source>
</evidence>
<keyword evidence="6" id="KW-0283">Flagellar rotation</keyword>
<feature type="domain" description="MotA/TolQ/ExbB proton channel" evidence="10">
    <location>
        <begin position="100"/>
        <end position="212"/>
    </location>
</feature>
<keyword evidence="8 9" id="KW-0472">Membrane</keyword>
<dbReference type="AlphaFoldDB" id="A0A1H0XFY8"/>
<comment type="subcellular location">
    <subcellularLocation>
        <location evidence="1">Cell membrane</location>
        <topology evidence="1">Multi-pass membrane protein</topology>
    </subcellularLocation>
</comment>
<feature type="transmembrane region" description="Helical" evidence="9">
    <location>
        <begin position="178"/>
        <end position="201"/>
    </location>
</feature>
<evidence type="ECO:0000256" key="1">
    <source>
        <dbReference type="ARBA" id="ARBA00004651"/>
    </source>
</evidence>
<comment type="similarity">
    <text evidence="2">Belongs to the MotA family.</text>
</comment>
<evidence type="ECO:0000256" key="3">
    <source>
        <dbReference type="ARBA" id="ARBA00022448"/>
    </source>
</evidence>
<dbReference type="OrthoDB" id="9806929at2"/>
<keyword evidence="4" id="KW-1003">Cell membrane</keyword>
<keyword evidence="7 9" id="KW-1133">Transmembrane helix</keyword>
<evidence type="ECO:0000256" key="4">
    <source>
        <dbReference type="ARBA" id="ARBA00022475"/>
    </source>
</evidence>
<dbReference type="InterPro" id="IPR047055">
    <property type="entry name" value="MotA-like"/>
</dbReference>
<dbReference type="Proteomes" id="UP000199460">
    <property type="component" value="Unassembled WGS sequence"/>
</dbReference>
<evidence type="ECO:0000256" key="5">
    <source>
        <dbReference type="ARBA" id="ARBA00022692"/>
    </source>
</evidence>
<dbReference type="PANTHER" id="PTHR30433:SF2">
    <property type="entry name" value="MOTILITY PROTEIN A"/>
    <property type="match status" value="1"/>
</dbReference>
<dbReference type="Pfam" id="PF01618">
    <property type="entry name" value="MotA_ExbB"/>
    <property type="match status" value="1"/>
</dbReference>
<dbReference type="GeneID" id="300933664"/>
<reference evidence="12" key="1">
    <citation type="submission" date="2016-10" db="EMBL/GenBank/DDBJ databases">
        <authorList>
            <person name="Varghese N."/>
            <person name="Submissions S."/>
        </authorList>
    </citation>
    <scope>NUCLEOTIDE SEQUENCE [LARGE SCALE GENOMIC DNA]</scope>
    <source>
        <strain evidence="12">JCM 18416</strain>
    </source>
</reference>
<protein>
    <submittedName>
        <fullName evidence="11">Chemotaxis protein MotA</fullName>
    </submittedName>
</protein>
<dbReference type="GO" id="GO:0006935">
    <property type="term" value="P:chemotaxis"/>
    <property type="evidence" value="ECO:0007669"/>
    <property type="project" value="InterPro"/>
</dbReference>